<keyword evidence="4 8" id="KW-0285">Flavoprotein</keyword>
<dbReference type="PANTHER" id="PTHR45754">
    <property type="entry name" value="METHYLENETETRAHYDROFOLATE REDUCTASE"/>
    <property type="match status" value="1"/>
</dbReference>
<dbReference type="Gene3D" id="3.20.20.220">
    <property type="match status" value="1"/>
</dbReference>
<gene>
    <name evidence="9" type="ORF">M4486_03590</name>
</gene>
<dbReference type="InterPro" id="IPR003171">
    <property type="entry name" value="Mehydrof_redctse-like"/>
</dbReference>
<dbReference type="SUPFAM" id="SSF51730">
    <property type="entry name" value="FAD-linked oxidoreductase"/>
    <property type="match status" value="1"/>
</dbReference>
<evidence type="ECO:0000256" key="8">
    <source>
        <dbReference type="RuleBase" id="RU003862"/>
    </source>
</evidence>
<evidence type="ECO:0000313" key="9">
    <source>
        <dbReference type="EMBL" id="UQN30435.1"/>
    </source>
</evidence>
<sequence>MSADAGAQSRTVTSDPQLSGSARALLRDCSLEMTARDVASLADAVPQLPPRTRMHLTFLENETLPMRLEAARAVREAGLVPVPHIAARRLRSEKDLRDYLEGLAELGASEKVFLVGGDPARPEGPYEDALSLIRSGHLQEHGVHAAGITGYPEGHPQITNDALEQSQRHKLAALAEAGLDTWITSQFSFDADAVAAWIGGLRRQGVTAPVRIGAPGPAGIKRLLGFARRLGISANTSLIKKYGLSVTQLVGRSTPQVFVERTASALGSVEHGTTGIHLYTFGGLEGSAAWLARSAARPTAGQEDDREDGDR</sequence>
<dbReference type="EMBL" id="CP097218">
    <property type="protein sequence ID" value="UQN30435.1"/>
    <property type="molecule type" value="Genomic_DNA"/>
</dbReference>
<dbReference type="GO" id="GO:0004489">
    <property type="term" value="F:methylenetetrahydrofolate reductase [NAD(P)H] activity"/>
    <property type="evidence" value="ECO:0007669"/>
    <property type="project" value="UniProtKB-EC"/>
</dbReference>
<comment type="pathway">
    <text evidence="2 8">One-carbon metabolism; tetrahydrofolate interconversion.</text>
</comment>
<dbReference type="InterPro" id="IPR029041">
    <property type="entry name" value="FAD-linked_oxidoreductase-like"/>
</dbReference>
<evidence type="ECO:0000256" key="1">
    <source>
        <dbReference type="ARBA" id="ARBA00001974"/>
    </source>
</evidence>
<protein>
    <recommendedName>
        <fullName evidence="8">Methylenetetrahydrofolate reductase</fullName>
    </recommendedName>
</protein>
<evidence type="ECO:0000256" key="2">
    <source>
        <dbReference type="ARBA" id="ARBA00004777"/>
    </source>
</evidence>
<evidence type="ECO:0000256" key="7">
    <source>
        <dbReference type="ARBA" id="ARBA00048628"/>
    </source>
</evidence>
<evidence type="ECO:0000256" key="3">
    <source>
        <dbReference type="ARBA" id="ARBA00006743"/>
    </source>
</evidence>
<keyword evidence="6 8" id="KW-0560">Oxidoreductase</keyword>
<dbReference type="Proteomes" id="UP001055868">
    <property type="component" value="Chromosome"/>
</dbReference>
<evidence type="ECO:0000256" key="4">
    <source>
        <dbReference type="ARBA" id="ARBA00022630"/>
    </source>
</evidence>
<comment type="cofactor">
    <cofactor evidence="1 8">
        <name>FAD</name>
        <dbReference type="ChEBI" id="CHEBI:57692"/>
    </cofactor>
</comment>
<name>A0ABY4N799_9MICO</name>
<organism evidence="9 10">
    <name type="scientific">Brachybacterium kimchii</name>
    <dbReference type="NCBI Taxonomy" id="2942909"/>
    <lineage>
        <taxon>Bacteria</taxon>
        <taxon>Bacillati</taxon>
        <taxon>Actinomycetota</taxon>
        <taxon>Actinomycetes</taxon>
        <taxon>Micrococcales</taxon>
        <taxon>Dermabacteraceae</taxon>
        <taxon>Brachybacterium</taxon>
    </lineage>
</organism>
<dbReference type="PANTHER" id="PTHR45754:SF3">
    <property type="entry name" value="METHYLENETETRAHYDROFOLATE REDUCTASE (NADPH)"/>
    <property type="match status" value="1"/>
</dbReference>
<evidence type="ECO:0000256" key="6">
    <source>
        <dbReference type="ARBA" id="ARBA00023002"/>
    </source>
</evidence>
<proteinExistence type="inferred from homology"/>
<comment type="catalytic activity">
    <reaction evidence="7">
        <text>(6S)-5-methyl-5,6,7,8-tetrahydrofolate + NAD(+) = (6R)-5,10-methylene-5,6,7,8-tetrahydrofolate + NADH + H(+)</text>
        <dbReference type="Rhea" id="RHEA:19821"/>
        <dbReference type="ChEBI" id="CHEBI:15378"/>
        <dbReference type="ChEBI" id="CHEBI:15636"/>
        <dbReference type="ChEBI" id="CHEBI:18608"/>
        <dbReference type="ChEBI" id="CHEBI:57540"/>
        <dbReference type="ChEBI" id="CHEBI:57945"/>
        <dbReference type="EC" id="1.5.1.54"/>
    </reaction>
    <physiologicalReaction direction="right-to-left" evidence="7">
        <dbReference type="Rhea" id="RHEA:19823"/>
    </physiologicalReaction>
</comment>
<accession>A0ABY4N799</accession>
<evidence type="ECO:0000313" key="10">
    <source>
        <dbReference type="Proteomes" id="UP001055868"/>
    </source>
</evidence>
<keyword evidence="10" id="KW-1185">Reference proteome</keyword>
<evidence type="ECO:0000256" key="5">
    <source>
        <dbReference type="ARBA" id="ARBA00022827"/>
    </source>
</evidence>
<dbReference type="RefSeq" id="WP_249479739.1">
    <property type="nucleotide sequence ID" value="NZ_CP097218.1"/>
</dbReference>
<keyword evidence="5 8" id="KW-0274">FAD</keyword>
<dbReference type="Pfam" id="PF02219">
    <property type="entry name" value="MTHFR"/>
    <property type="match status" value="1"/>
</dbReference>
<comment type="similarity">
    <text evidence="3 8">Belongs to the methylenetetrahydrofolate reductase family.</text>
</comment>
<reference evidence="9" key="1">
    <citation type="submission" date="2022-05" db="EMBL/GenBank/DDBJ databases">
        <title>Genomic analysis of Brachybacterium sp. CBA3104.</title>
        <authorList>
            <person name="Roh S.W."/>
            <person name="Kim Y.B."/>
            <person name="Kim Y."/>
        </authorList>
    </citation>
    <scope>NUCLEOTIDE SEQUENCE</scope>
    <source>
        <strain evidence="9">CBA3104</strain>
    </source>
</reference>